<sequence length="498" mass="54102">MWTESCRAAFRRGRATLRRLVCDRSGNFGVFTALAAVPLILAVGGVVDYSNALRQKENVQSAADAAVLAAAKYSGSNETERLSQANGLFTANLDKDVDVTSTKLINSNGTWIYDANFTMPTAFLGLMQIHSLDMAVEATAKHADIPLDIALVLDSTGSMAQSGKMTQLKAAVKLFLSNFDEASDDASVQVSMVPFDTDVRVDNVNMDMLSASQVQCSKMSSPDTKFCSPDAAGFKVGTSGTYYEGYSYRDRAYLAYIYTTQQGSDGVISVARTTYRCAYPYSWCSNSTAIVYQQSAASTRVSGNFSGCVIDRSQPYDTRADAPDVSNPDTLYVRDVSCTQSQSLQPIVPLTSDLSSLSNQVDKLTPSGNTNITIGLQWGMETLTPTAPMTGGNTDTRTKRIMILLTDGENTADRWYNQSESDKIDARTKLACTNAKSMANPDGSVLELYTIRLIEGDETLLKSCATDDSHYYSVQSASELTSVFQNIAERVKRIRIVS</sequence>
<dbReference type="InterPro" id="IPR028087">
    <property type="entry name" value="Tad_N"/>
</dbReference>
<dbReference type="SUPFAM" id="SSF53300">
    <property type="entry name" value="vWA-like"/>
    <property type="match status" value="1"/>
</dbReference>
<dbReference type="CDD" id="cd00198">
    <property type="entry name" value="vWFA"/>
    <property type="match status" value="1"/>
</dbReference>
<proteinExistence type="predicted"/>
<evidence type="ECO:0000256" key="1">
    <source>
        <dbReference type="SAM" id="Phobius"/>
    </source>
</evidence>
<dbReference type="AlphaFoldDB" id="A0A939JRV6"/>
<feature type="domain" description="VWFA" evidence="2">
    <location>
        <begin position="148"/>
        <end position="200"/>
    </location>
</feature>
<keyword evidence="1" id="KW-0812">Transmembrane</keyword>
<gene>
    <name evidence="3" type="ORF">J1C48_06985</name>
</gene>
<dbReference type="Gene3D" id="3.40.50.410">
    <property type="entry name" value="von Willebrand factor, type A domain"/>
    <property type="match status" value="2"/>
</dbReference>
<keyword evidence="4" id="KW-1185">Reference proteome</keyword>
<dbReference type="Proteomes" id="UP000664122">
    <property type="component" value="Unassembled WGS sequence"/>
</dbReference>
<name>A0A939JRV6_9HYPH</name>
<keyword evidence="1" id="KW-0472">Membrane</keyword>
<evidence type="ECO:0000259" key="2">
    <source>
        <dbReference type="PROSITE" id="PS50234"/>
    </source>
</evidence>
<dbReference type="InterPro" id="IPR002035">
    <property type="entry name" value="VWF_A"/>
</dbReference>
<dbReference type="InterPro" id="IPR036465">
    <property type="entry name" value="vWFA_dom_sf"/>
</dbReference>
<dbReference type="Pfam" id="PF13400">
    <property type="entry name" value="Tad"/>
    <property type="match status" value="1"/>
</dbReference>
<dbReference type="RefSeq" id="WP_207257068.1">
    <property type="nucleotide sequence ID" value="NZ_JAFMPP010000004.1"/>
</dbReference>
<evidence type="ECO:0000313" key="3">
    <source>
        <dbReference type="EMBL" id="MBO0662313.1"/>
    </source>
</evidence>
<protein>
    <submittedName>
        <fullName evidence="3">VWA domain-containing protein</fullName>
    </submittedName>
</protein>
<organism evidence="3 4">
    <name type="scientific">Jiella flava</name>
    <dbReference type="NCBI Taxonomy" id="2816857"/>
    <lineage>
        <taxon>Bacteria</taxon>
        <taxon>Pseudomonadati</taxon>
        <taxon>Pseudomonadota</taxon>
        <taxon>Alphaproteobacteria</taxon>
        <taxon>Hyphomicrobiales</taxon>
        <taxon>Aurantimonadaceae</taxon>
        <taxon>Jiella</taxon>
    </lineage>
</organism>
<accession>A0A939JRV6</accession>
<comment type="caution">
    <text evidence="3">The sequence shown here is derived from an EMBL/GenBank/DDBJ whole genome shotgun (WGS) entry which is preliminary data.</text>
</comment>
<dbReference type="EMBL" id="JAFMPP010000004">
    <property type="protein sequence ID" value="MBO0662313.1"/>
    <property type="molecule type" value="Genomic_DNA"/>
</dbReference>
<evidence type="ECO:0000313" key="4">
    <source>
        <dbReference type="Proteomes" id="UP000664122"/>
    </source>
</evidence>
<feature type="domain" description="VWFA" evidence="2">
    <location>
        <begin position="343"/>
        <end position="487"/>
    </location>
</feature>
<reference evidence="3" key="1">
    <citation type="submission" date="2021-03" db="EMBL/GenBank/DDBJ databases">
        <title>Whole genome sequence of Jiella sp. CQZ9-1.</title>
        <authorList>
            <person name="Tuo L."/>
        </authorList>
    </citation>
    <scope>NUCLEOTIDE SEQUENCE</scope>
    <source>
        <strain evidence="3">CQZ9-1</strain>
    </source>
</reference>
<keyword evidence="1" id="KW-1133">Transmembrane helix</keyword>
<feature type="transmembrane region" description="Helical" evidence="1">
    <location>
        <begin position="28"/>
        <end position="47"/>
    </location>
</feature>
<dbReference type="PROSITE" id="PS50234">
    <property type="entry name" value="VWFA"/>
    <property type="match status" value="2"/>
</dbReference>